<dbReference type="EMBL" id="JBBCAQ010000043">
    <property type="protein sequence ID" value="KAK7570811.1"/>
    <property type="molecule type" value="Genomic_DNA"/>
</dbReference>
<feature type="compositionally biased region" description="Basic residues" evidence="1">
    <location>
        <begin position="185"/>
        <end position="199"/>
    </location>
</feature>
<dbReference type="AlphaFoldDB" id="A0AAN9T6C5"/>
<feature type="compositionally biased region" description="Basic residues" evidence="1">
    <location>
        <begin position="50"/>
        <end position="59"/>
    </location>
</feature>
<organism evidence="2 3">
    <name type="scientific">Parthenolecanium corni</name>
    <dbReference type="NCBI Taxonomy" id="536013"/>
    <lineage>
        <taxon>Eukaryota</taxon>
        <taxon>Metazoa</taxon>
        <taxon>Ecdysozoa</taxon>
        <taxon>Arthropoda</taxon>
        <taxon>Hexapoda</taxon>
        <taxon>Insecta</taxon>
        <taxon>Pterygota</taxon>
        <taxon>Neoptera</taxon>
        <taxon>Paraneoptera</taxon>
        <taxon>Hemiptera</taxon>
        <taxon>Sternorrhyncha</taxon>
        <taxon>Coccoidea</taxon>
        <taxon>Coccidae</taxon>
        <taxon>Parthenolecanium</taxon>
    </lineage>
</organism>
<feature type="region of interest" description="Disordered" evidence="1">
    <location>
        <begin position="1"/>
        <end position="22"/>
    </location>
</feature>
<name>A0AAN9T6C5_9HEMI</name>
<accession>A0AAN9T6C5</accession>
<feature type="non-terminal residue" evidence="2">
    <location>
        <position position="1"/>
    </location>
</feature>
<protein>
    <submittedName>
        <fullName evidence="2">Uncharacterized protein</fullName>
    </submittedName>
</protein>
<reference evidence="2 3" key="1">
    <citation type="submission" date="2024-03" db="EMBL/GenBank/DDBJ databases">
        <title>Adaptation during the transition from Ophiocordyceps entomopathogen to insect associate is accompanied by gene loss and intensified selection.</title>
        <authorList>
            <person name="Ward C.M."/>
            <person name="Onetto C.A."/>
            <person name="Borneman A.R."/>
        </authorList>
    </citation>
    <scope>NUCLEOTIDE SEQUENCE [LARGE SCALE GENOMIC DNA]</scope>
    <source>
        <strain evidence="2">AWRI1</strain>
        <tissue evidence="2">Single Adult Female</tissue>
    </source>
</reference>
<proteinExistence type="predicted"/>
<gene>
    <name evidence="2" type="ORF">V9T40_010178</name>
</gene>
<evidence type="ECO:0000256" key="1">
    <source>
        <dbReference type="SAM" id="MobiDB-lite"/>
    </source>
</evidence>
<evidence type="ECO:0000313" key="3">
    <source>
        <dbReference type="Proteomes" id="UP001367676"/>
    </source>
</evidence>
<feature type="region of interest" description="Disordered" evidence="1">
    <location>
        <begin position="107"/>
        <end position="207"/>
    </location>
</feature>
<keyword evidence="3" id="KW-1185">Reference proteome</keyword>
<evidence type="ECO:0000313" key="2">
    <source>
        <dbReference type="EMBL" id="KAK7570811.1"/>
    </source>
</evidence>
<dbReference type="Proteomes" id="UP001367676">
    <property type="component" value="Unassembled WGS sequence"/>
</dbReference>
<feature type="region of interest" description="Disordered" evidence="1">
    <location>
        <begin position="34"/>
        <end position="64"/>
    </location>
</feature>
<comment type="caution">
    <text evidence="2">The sequence shown here is derived from an EMBL/GenBank/DDBJ whole genome shotgun (WGS) entry which is preliminary data.</text>
</comment>
<sequence>SDDRFARQNRCGPPSGFPLTSSWPGIVHHLSGTRVHAVGAPQFADDRRRPRDRRPRRRRTDGTPWECGCPAAVHMRPRNVYTVHRLPPATREASPFTFITPSHNVRTRVSYRDERRSPPKRLQPLGYPATRAHPRLLGPCFKTGRKEARNSSLTGVDASAARRTRRRAKDRADYPRAKLPSAPTQRKRAIAARPPKRPRKNELETRS</sequence>